<evidence type="ECO:0000313" key="1">
    <source>
        <dbReference type="EMBL" id="GAA1581422.1"/>
    </source>
</evidence>
<dbReference type="Proteomes" id="UP001500393">
    <property type="component" value="Unassembled WGS sequence"/>
</dbReference>
<dbReference type="EMBL" id="BAAAOS010000020">
    <property type="protein sequence ID" value="GAA1581422.1"/>
    <property type="molecule type" value="Genomic_DNA"/>
</dbReference>
<gene>
    <name evidence="1" type="ORF">GCM10009789_39100</name>
</gene>
<sequence length="99" mass="10867">MRSAAESALKRRTIRARGQFPTGQAALTYLYLVSRSLAPVAPASTIGDVVEPAINAFAITFGDDCQPPNPLVNRRKHSWLHIPGLTNRVARVPDLFEQI</sequence>
<protein>
    <submittedName>
        <fullName evidence="1">Uncharacterized protein</fullName>
    </submittedName>
</protein>
<keyword evidence="2" id="KW-1185">Reference proteome</keyword>
<name>A0ABP4PIG0_9ACTN</name>
<reference evidence="2" key="1">
    <citation type="journal article" date="2019" name="Int. J. Syst. Evol. Microbiol.">
        <title>The Global Catalogue of Microorganisms (GCM) 10K type strain sequencing project: providing services to taxonomists for standard genome sequencing and annotation.</title>
        <authorList>
            <consortium name="The Broad Institute Genomics Platform"/>
            <consortium name="The Broad Institute Genome Sequencing Center for Infectious Disease"/>
            <person name="Wu L."/>
            <person name="Ma J."/>
        </authorList>
    </citation>
    <scope>NUCLEOTIDE SEQUENCE [LARGE SCALE GENOMIC DNA]</scope>
    <source>
        <strain evidence="2">JCM 14969</strain>
    </source>
</reference>
<proteinExistence type="predicted"/>
<accession>A0ABP4PIG0</accession>
<comment type="caution">
    <text evidence="1">The sequence shown here is derived from an EMBL/GenBank/DDBJ whole genome shotgun (WGS) entry which is preliminary data.</text>
</comment>
<evidence type="ECO:0000313" key="2">
    <source>
        <dbReference type="Proteomes" id="UP001500393"/>
    </source>
</evidence>
<organism evidence="1 2">
    <name type="scientific">Kribbella sancticallisti</name>
    <dbReference type="NCBI Taxonomy" id="460087"/>
    <lineage>
        <taxon>Bacteria</taxon>
        <taxon>Bacillati</taxon>
        <taxon>Actinomycetota</taxon>
        <taxon>Actinomycetes</taxon>
        <taxon>Propionibacteriales</taxon>
        <taxon>Kribbellaceae</taxon>
        <taxon>Kribbella</taxon>
    </lineage>
</organism>